<evidence type="ECO:0000256" key="3">
    <source>
        <dbReference type="ARBA" id="ARBA00022764"/>
    </source>
</evidence>
<keyword evidence="3 4" id="KW-0574">Periplasm</keyword>
<keyword evidence="7" id="KW-1185">Reference proteome</keyword>
<keyword evidence="6" id="KW-0282">Flagellum</keyword>
<organism evidence="6 7">
    <name type="scientific">Loktanella fryxellensis</name>
    <dbReference type="NCBI Taxonomy" id="245187"/>
    <lineage>
        <taxon>Bacteria</taxon>
        <taxon>Pseudomonadati</taxon>
        <taxon>Pseudomonadota</taxon>
        <taxon>Alphaproteobacteria</taxon>
        <taxon>Rhodobacterales</taxon>
        <taxon>Roseobacteraceae</taxon>
        <taxon>Loktanella</taxon>
    </lineage>
</organism>
<evidence type="ECO:0000313" key="7">
    <source>
        <dbReference type="Proteomes" id="UP000199585"/>
    </source>
</evidence>
<keyword evidence="6" id="KW-0969">Cilium</keyword>
<feature type="signal peptide" evidence="4">
    <location>
        <begin position="1"/>
        <end position="17"/>
    </location>
</feature>
<dbReference type="SMART" id="SM00858">
    <property type="entry name" value="SAF"/>
    <property type="match status" value="1"/>
</dbReference>
<dbReference type="Pfam" id="PF13144">
    <property type="entry name" value="ChapFlgA"/>
    <property type="match status" value="1"/>
</dbReference>
<name>A0A1H7ZSW9_9RHOB</name>
<dbReference type="Proteomes" id="UP000199585">
    <property type="component" value="Unassembled WGS sequence"/>
</dbReference>
<dbReference type="CDD" id="cd11614">
    <property type="entry name" value="SAF_CpaB_FlgA_like"/>
    <property type="match status" value="1"/>
</dbReference>
<dbReference type="GO" id="GO:0042597">
    <property type="term" value="C:periplasmic space"/>
    <property type="evidence" value="ECO:0007669"/>
    <property type="project" value="UniProtKB-SubCell"/>
</dbReference>
<dbReference type="PANTHER" id="PTHR36307:SF1">
    <property type="entry name" value="FLAGELLA BASAL BODY P-RING FORMATION PROTEIN FLGA"/>
    <property type="match status" value="1"/>
</dbReference>
<gene>
    <name evidence="6" type="ORF">SAMN04488003_10281</name>
</gene>
<comment type="subcellular location">
    <subcellularLocation>
        <location evidence="1 4">Periplasm</location>
    </subcellularLocation>
</comment>
<dbReference type="Gene3D" id="2.30.30.760">
    <property type="match status" value="1"/>
</dbReference>
<reference evidence="6 7" key="1">
    <citation type="submission" date="2016-10" db="EMBL/GenBank/DDBJ databases">
        <authorList>
            <person name="de Groot N.N."/>
        </authorList>
    </citation>
    <scope>NUCLEOTIDE SEQUENCE [LARGE SCALE GENOMIC DNA]</scope>
    <source>
        <strain evidence="6 7">DSM 16213</strain>
    </source>
</reference>
<feature type="chain" id="PRO_5011330608" description="Flagella basal body P-ring formation protein FlgA" evidence="4">
    <location>
        <begin position="18"/>
        <end position="138"/>
    </location>
</feature>
<protein>
    <recommendedName>
        <fullName evidence="4">Flagella basal body P-ring formation protein FlgA</fullName>
    </recommendedName>
</protein>
<feature type="domain" description="SAF" evidence="5">
    <location>
        <begin position="17"/>
        <end position="75"/>
    </location>
</feature>
<evidence type="ECO:0000259" key="5">
    <source>
        <dbReference type="SMART" id="SM00858"/>
    </source>
</evidence>
<dbReference type="InterPro" id="IPR013974">
    <property type="entry name" value="SAF"/>
</dbReference>
<evidence type="ECO:0000256" key="1">
    <source>
        <dbReference type="ARBA" id="ARBA00004418"/>
    </source>
</evidence>
<keyword evidence="4" id="KW-1005">Bacterial flagellum biogenesis</keyword>
<dbReference type="AlphaFoldDB" id="A0A1H7ZSW9"/>
<evidence type="ECO:0000256" key="4">
    <source>
        <dbReference type="RuleBase" id="RU362063"/>
    </source>
</evidence>
<dbReference type="EMBL" id="FOCI01000002">
    <property type="protein sequence ID" value="SEM60579.1"/>
    <property type="molecule type" value="Genomic_DNA"/>
</dbReference>
<comment type="function">
    <text evidence="4">Involved in the assembly process of the P-ring formation. It may associate with FlgF on the rod constituting a structure essential for the P-ring assembly or may act as a modulator protein for the P-ring assembly.</text>
</comment>
<comment type="similarity">
    <text evidence="4">Belongs to the FlgA family.</text>
</comment>
<evidence type="ECO:0000313" key="6">
    <source>
        <dbReference type="EMBL" id="SEM60579.1"/>
    </source>
</evidence>
<accession>A0A1H7ZSW9</accession>
<dbReference type="NCBIfam" id="TIGR03170">
    <property type="entry name" value="flgA_cterm"/>
    <property type="match status" value="1"/>
</dbReference>
<dbReference type="InterPro" id="IPR039246">
    <property type="entry name" value="Flagellar_FlgA"/>
</dbReference>
<evidence type="ECO:0000256" key="2">
    <source>
        <dbReference type="ARBA" id="ARBA00022729"/>
    </source>
</evidence>
<keyword evidence="2 4" id="KW-0732">Signal</keyword>
<dbReference type="InterPro" id="IPR017585">
    <property type="entry name" value="SAF_FlgA"/>
</dbReference>
<dbReference type="STRING" id="245187.SAMN04488003_10281"/>
<dbReference type="GO" id="GO:0044780">
    <property type="term" value="P:bacterial-type flagellum assembly"/>
    <property type="evidence" value="ECO:0007669"/>
    <property type="project" value="InterPro"/>
</dbReference>
<dbReference type="RefSeq" id="WP_089898497.1">
    <property type="nucleotide sequence ID" value="NZ_FOCI01000002.1"/>
</dbReference>
<dbReference type="PANTHER" id="PTHR36307">
    <property type="entry name" value="FLAGELLA BASAL BODY P-RING FORMATION PROTEIN FLGA"/>
    <property type="match status" value="1"/>
</dbReference>
<proteinExistence type="inferred from homology"/>
<sequence length="138" mass="14203">MKHLVLFAIVAAQAAAADTLVAARTIPAQSIIGASDLLLQDGDTTGGTDDPLLLVGMEARTALYAGRPVLPADVGFPAIVDRNQIVPIIYDMGGLTITTDGRALGRAGAGETILVMNLTSRTTVTAQIRADGAAYVSR</sequence>
<keyword evidence="6" id="KW-0966">Cell projection</keyword>
<dbReference type="OrthoDB" id="7619725at2"/>